<protein>
    <submittedName>
        <fullName evidence="7">Competence stimulating peptide</fullName>
    </submittedName>
</protein>
<evidence type="ECO:0000256" key="5">
    <source>
        <dbReference type="ARBA" id="ARBA00023044"/>
    </source>
</evidence>
<keyword evidence="8" id="KW-1185">Reference proteome</keyword>
<keyword evidence="6" id="KW-0178">Competence</keyword>
<dbReference type="GO" id="GO:0005186">
    <property type="term" value="F:pheromone activity"/>
    <property type="evidence" value="ECO:0007669"/>
    <property type="project" value="UniProtKB-KW"/>
</dbReference>
<evidence type="ECO:0000256" key="2">
    <source>
        <dbReference type="ARBA" id="ARBA00004613"/>
    </source>
</evidence>
<comment type="subcellular location">
    <subcellularLocation>
        <location evidence="2">Secreted</location>
    </subcellularLocation>
</comment>
<evidence type="ECO:0000256" key="6">
    <source>
        <dbReference type="ARBA" id="ARBA00023287"/>
    </source>
</evidence>
<evidence type="ECO:0000256" key="3">
    <source>
        <dbReference type="ARBA" id="ARBA00009039"/>
    </source>
</evidence>
<dbReference type="KEGG" id="strg:SRT_02660"/>
<accession>A0A1L7LH55</accession>
<comment type="similarity">
    <text evidence="3">Belongs to the ComC family.</text>
</comment>
<dbReference type="EMBL" id="AP014612">
    <property type="protein sequence ID" value="BAQ23527.1"/>
    <property type="molecule type" value="Genomic_DNA"/>
</dbReference>
<dbReference type="GO" id="GO:0005576">
    <property type="term" value="C:extracellular region"/>
    <property type="evidence" value="ECO:0007669"/>
    <property type="project" value="UniProtKB-SubCell"/>
</dbReference>
<evidence type="ECO:0000256" key="4">
    <source>
        <dbReference type="ARBA" id="ARBA00022525"/>
    </source>
</evidence>
<dbReference type="InterPro" id="IPR004288">
    <property type="entry name" value="Competence_ComC"/>
</dbReference>
<dbReference type="AlphaFoldDB" id="A0A1L7LH55"/>
<evidence type="ECO:0000313" key="8">
    <source>
        <dbReference type="Proteomes" id="UP000217758"/>
    </source>
</evidence>
<sequence>MKETLPLKNDFKEIKTDELEISIGGSGSLPTFSDCLTEVLHKLWENKID</sequence>
<name>A0A1L7LH55_9STRE</name>
<proteinExistence type="inferred from homology"/>
<dbReference type="Proteomes" id="UP000217758">
    <property type="component" value="Chromosome"/>
</dbReference>
<evidence type="ECO:0000313" key="7">
    <source>
        <dbReference type="EMBL" id="BAQ23527.1"/>
    </source>
</evidence>
<dbReference type="GO" id="GO:0030420">
    <property type="term" value="P:establishment of competence for transformation"/>
    <property type="evidence" value="ECO:0007669"/>
    <property type="project" value="UniProtKB-KW"/>
</dbReference>
<reference evidence="7 8" key="1">
    <citation type="journal article" date="2016" name="Microbiol. Immunol.">
        <title>Complete genome sequence of Streptococcus troglodytae TKU31 isolated from the oral cavity of a chimpanzee (Pan troglodytes).</title>
        <authorList>
            <person name="Okamoto M."/>
            <person name="Naito M."/>
            <person name="Miyanohara M."/>
            <person name="Imai S."/>
            <person name="Nomura Y."/>
            <person name="Saito W."/>
            <person name="Momoi Y."/>
            <person name="Takada K."/>
            <person name="Miyabe-Nishiwaki T."/>
            <person name="Tomonaga M."/>
            <person name="Hanada N."/>
        </authorList>
    </citation>
    <scope>NUCLEOTIDE SEQUENCE [LARGE SCALE GENOMIC DNA]</scope>
    <source>
        <strain evidence="8">TKU 31</strain>
    </source>
</reference>
<organism evidence="7 8">
    <name type="scientific">Streptococcus troglodytae</name>
    <dbReference type="NCBI Taxonomy" id="1111760"/>
    <lineage>
        <taxon>Bacteria</taxon>
        <taxon>Bacillati</taxon>
        <taxon>Bacillota</taxon>
        <taxon>Bacilli</taxon>
        <taxon>Lactobacillales</taxon>
        <taxon>Streptococcaceae</taxon>
        <taxon>Streptococcus</taxon>
    </lineage>
</organism>
<gene>
    <name evidence="7" type="primary">comC</name>
    <name evidence="7" type="ORF">SRT_02660</name>
</gene>
<comment type="function">
    <text evidence="1">Acts as a pheromone, induces cells to develop competence for genetic transformation.</text>
</comment>
<keyword evidence="5" id="KW-0588">Pheromone</keyword>
<evidence type="ECO:0000256" key="1">
    <source>
        <dbReference type="ARBA" id="ARBA00002667"/>
    </source>
</evidence>
<dbReference type="Pfam" id="PF03047">
    <property type="entry name" value="ComC"/>
    <property type="match status" value="1"/>
</dbReference>
<keyword evidence="4" id="KW-0964">Secreted</keyword>